<comment type="caution">
    <text evidence="7">The sequence shown here is derived from an EMBL/GenBank/DDBJ whole genome shotgun (WGS) entry which is preliminary data.</text>
</comment>
<dbReference type="SUPFAM" id="SSF56349">
    <property type="entry name" value="DNA breaking-rejoining enzymes"/>
    <property type="match status" value="1"/>
</dbReference>
<keyword evidence="3" id="KW-0233">DNA recombination</keyword>
<evidence type="ECO:0000256" key="2">
    <source>
        <dbReference type="ARBA" id="ARBA00023125"/>
    </source>
</evidence>
<dbReference type="PANTHER" id="PTHR30349:SF64">
    <property type="entry name" value="PROPHAGE INTEGRASE INTD-RELATED"/>
    <property type="match status" value="1"/>
</dbReference>
<evidence type="ECO:0000313" key="7">
    <source>
        <dbReference type="EMBL" id="RAN62444.1"/>
    </source>
</evidence>
<dbReference type="GO" id="GO:0003677">
    <property type="term" value="F:DNA binding"/>
    <property type="evidence" value="ECO:0007669"/>
    <property type="project" value="UniProtKB-UniRule"/>
</dbReference>
<dbReference type="InterPro" id="IPR011010">
    <property type="entry name" value="DNA_brk_join_enz"/>
</dbReference>
<dbReference type="InterPro" id="IPR013762">
    <property type="entry name" value="Integrase-like_cat_sf"/>
</dbReference>
<reference evidence="7 8" key="1">
    <citation type="submission" date="2017-03" db="EMBL/GenBank/DDBJ databases">
        <title>wgs assembly of Dolosigranulum pigrum KPL CDC strains.</title>
        <authorList>
            <person name="Brugger S.D."/>
            <person name="Pettigrew M."/>
            <person name="Kong Y."/>
            <person name="Lemon K.P."/>
        </authorList>
    </citation>
    <scope>NUCLEOTIDE SEQUENCE [LARGE SCALE GENOMIC DNA]</scope>
    <source>
        <strain evidence="7 8">KPL1931_CDC4294-98</strain>
    </source>
</reference>
<dbReference type="GO" id="GO:0006310">
    <property type="term" value="P:DNA recombination"/>
    <property type="evidence" value="ECO:0007669"/>
    <property type="project" value="UniProtKB-KW"/>
</dbReference>
<dbReference type="PANTHER" id="PTHR30349">
    <property type="entry name" value="PHAGE INTEGRASE-RELATED"/>
    <property type="match status" value="1"/>
</dbReference>
<dbReference type="GO" id="GO:0015074">
    <property type="term" value="P:DNA integration"/>
    <property type="evidence" value="ECO:0007669"/>
    <property type="project" value="InterPro"/>
</dbReference>
<sequence>MIRIQIHRKTSCFTGKKTYKNKGIFLMGRRKKKQRVQYVTAAKKKQLNQESVDVYTRYIRGMLMRSEKISKTTYRTYKSYFYIFLCFLLDYYDNVYILDEYWIEENMVQVMDHYAEFLKVELKNSANTVNTKISAVSSFYHWAVKRKEIAKHPFSGELKRPKIHQDSYKDYNILTPEEVETIKNELALCNTPLSVYNKLDQVIFHVAYDSACRAESLSQLTVQSLNMNAMKFKNIASIRGRIIDVPFSEETRDIIEEFLEMRNLLEVDCNSMFYVRSGGGWKEMSKQSMYARIRKIGEIVGCDHLRPQDIRETRIEHIKNEKESLARTLMKETSSTTDKE</sequence>
<feature type="domain" description="Tyr recombinase" evidence="5">
    <location>
        <begin position="169"/>
        <end position="340"/>
    </location>
</feature>
<dbReference type="InterPro" id="IPR050090">
    <property type="entry name" value="Tyrosine_recombinase_XerCD"/>
</dbReference>
<feature type="domain" description="Core-binding (CB)" evidence="6">
    <location>
        <begin position="49"/>
        <end position="144"/>
    </location>
</feature>
<evidence type="ECO:0000256" key="3">
    <source>
        <dbReference type="ARBA" id="ARBA00023172"/>
    </source>
</evidence>
<dbReference type="PROSITE" id="PS51900">
    <property type="entry name" value="CB"/>
    <property type="match status" value="1"/>
</dbReference>
<dbReference type="Pfam" id="PF00589">
    <property type="entry name" value="Phage_integrase"/>
    <property type="match status" value="1"/>
</dbReference>
<dbReference type="Gene3D" id="1.10.443.10">
    <property type="entry name" value="Intergrase catalytic core"/>
    <property type="match status" value="1"/>
</dbReference>
<dbReference type="InterPro" id="IPR002104">
    <property type="entry name" value="Integrase_catalytic"/>
</dbReference>
<name>A0A328KL01_9LACT</name>
<evidence type="ECO:0000313" key="8">
    <source>
        <dbReference type="Proteomes" id="UP000249099"/>
    </source>
</evidence>
<evidence type="ECO:0000256" key="1">
    <source>
        <dbReference type="ARBA" id="ARBA00008857"/>
    </source>
</evidence>
<protein>
    <recommendedName>
        <fullName evidence="9">Core-binding (CB) domain-containing protein</fullName>
    </recommendedName>
</protein>
<evidence type="ECO:0000259" key="5">
    <source>
        <dbReference type="PROSITE" id="PS51898"/>
    </source>
</evidence>
<dbReference type="Proteomes" id="UP000249099">
    <property type="component" value="Unassembled WGS sequence"/>
</dbReference>
<dbReference type="EMBL" id="NAQV01000023">
    <property type="protein sequence ID" value="RAN62444.1"/>
    <property type="molecule type" value="Genomic_DNA"/>
</dbReference>
<comment type="similarity">
    <text evidence="1">Belongs to the 'phage' integrase family.</text>
</comment>
<evidence type="ECO:0008006" key="9">
    <source>
        <dbReference type="Google" id="ProtNLM"/>
    </source>
</evidence>
<proteinExistence type="inferred from homology"/>
<dbReference type="Gene3D" id="1.10.150.130">
    <property type="match status" value="1"/>
</dbReference>
<dbReference type="AlphaFoldDB" id="A0A328KL01"/>
<evidence type="ECO:0000259" key="6">
    <source>
        <dbReference type="PROSITE" id="PS51900"/>
    </source>
</evidence>
<evidence type="ECO:0000256" key="4">
    <source>
        <dbReference type="PROSITE-ProRule" id="PRU01248"/>
    </source>
</evidence>
<keyword evidence="2 4" id="KW-0238">DNA-binding</keyword>
<gene>
    <name evidence="7" type="ORF">B8A44_07805</name>
</gene>
<dbReference type="PROSITE" id="PS51898">
    <property type="entry name" value="TYR_RECOMBINASE"/>
    <property type="match status" value="1"/>
</dbReference>
<dbReference type="InterPro" id="IPR010998">
    <property type="entry name" value="Integrase_recombinase_N"/>
</dbReference>
<dbReference type="InterPro" id="IPR044068">
    <property type="entry name" value="CB"/>
</dbReference>
<accession>A0A328KL01</accession>
<organism evidence="7 8">
    <name type="scientific">Dolosigranulum pigrum</name>
    <dbReference type="NCBI Taxonomy" id="29394"/>
    <lineage>
        <taxon>Bacteria</taxon>
        <taxon>Bacillati</taxon>
        <taxon>Bacillota</taxon>
        <taxon>Bacilli</taxon>
        <taxon>Lactobacillales</taxon>
        <taxon>Carnobacteriaceae</taxon>
        <taxon>Dolosigranulum</taxon>
    </lineage>
</organism>